<evidence type="ECO:0000313" key="4">
    <source>
        <dbReference type="Proteomes" id="UP000550260"/>
    </source>
</evidence>
<evidence type="ECO:0000313" key="3">
    <source>
        <dbReference type="Proteomes" id="UP000233750"/>
    </source>
</evidence>
<gene>
    <name evidence="2" type="ORF">ATK30_2994</name>
    <name evidence="1" type="ORF">H5411_10965</name>
</gene>
<reference evidence="2 3" key="1">
    <citation type="submission" date="2017-12" db="EMBL/GenBank/DDBJ databases">
        <title>Sequencing the genomes of 1000 Actinobacteria strains.</title>
        <authorList>
            <person name="Klenk H.-P."/>
        </authorList>
    </citation>
    <scope>NUCLEOTIDE SEQUENCE [LARGE SCALE GENOMIC DNA]</scope>
    <source>
        <strain evidence="2 3">DSM 45165</strain>
    </source>
</reference>
<evidence type="ECO:0000313" key="1">
    <source>
        <dbReference type="EMBL" id="MBB2499643.1"/>
    </source>
</evidence>
<evidence type="ECO:0000313" key="2">
    <source>
        <dbReference type="EMBL" id="PKV92198.1"/>
    </source>
</evidence>
<proteinExistence type="predicted"/>
<dbReference type="Proteomes" id="UP000233750">
    <property type="component" value="Unassembled WGS sequence"/>
</dbReference>
<dbReference type="RefSeq" id="WP_101436081.1">
    <property type="nucleotide sequence ID" value="NZ_JACJHR010000012.1"/>
</dbReference>
<sequence>MKQAPPARRELEFRFDGTDEDLDLTELLAGPFDAPQALVEVGPEIEDLTGVADLLDEFDAELAAREAAEAAAAPVADVVALGNWIVSGQMGAGKSAIQVHALLDLAEVEAEDEVA</sequence>
<accession>A0A2N3WE99</accession>
<protein>
    <submittedName>
        <fullName evidence="2">Uncharacterized protein</fullName>
    </submittedName>
</protein>
<dbReference type="EMBL" id="PJMY01000003">
    <property type="protein sequence ID" value="PKV92198.1"/>
    <property type="molecule type" value="Genomic_DNA"/>
</dbReference>
<dbReference type="AlphaFoldDB" id="A0A2N3WE99"/>
<keyword evidence="3" id="KW-1185">Reference proteome</keyword>
<dbReference type="Proteomes" id="UP000550260">
    <property type="component" value="Unassembled WGS sequence"/>
</dbReference>
<comment type="caution">
    <text evidence="2">The sequence shown here is derived from an EMBL/GenBank/DDBJ whole genome shotgun (WGS) entry which is preliminary data.</text>
</comment>
<accession>A0A8E1VWH5</accession>
<name>A0A2N3WE99_9PSEU</name>
<organism evidence="2 3">
    <name type="scientific">Amycolatopsis echigonensis</name>
    <dbReference type="NCBI Taxonomy" id="2576905"/>
    <lineage>
        <taxon>Bacteria</taxon>
        <taxon>Bacillati</taxon>
        <taxon>Actinomycetota</taxon>
        <taxon>Actinomycetes</taxon>
        <taxon>Pseudonocardiales</taxon>
        <taxon>Pseudonocardiaceae</taxon>
        <taxon>Amycolatopsis</taxon>
    </lineage>
</organism>
<dbReference type="EMBL" id="JACJHR010000012">
    <property type="protein sequence ID" value="MBB2499643.1"/>
    <property type="molecule type" value="Genomic_DNA"/>
</dbReference>
<reference evidence="1 4" key="2">
    <citation type="submission" date="2020-08" db="EMBL/GenBank/DDBJ databases">
        <title>Amycolatopsis echigonensis JCM 21831.</title>
        <authorList>
            <person name="Tedsree N."/>
            <person name="Kuncharoen N."/>
            <person name="Likhitwitayawuid K."/>
            <person name="Tanasupawat S."/>
        </authorList>
    </citation>
    <scope>NUCLEOTIDE SEQUENCE [LARGE SCALE GENOMIC DNA]</scope>
    <source>
        <strain evidence="1 4">JCM 21831</strain>
    </source>
</reference>